<dbReference type="SUPFAM" id="SSF56801">
    <property type="entry name" value="Acetyl-CoA synthetase-like"/>
    <property type="match status" value="1"/>
</dbReference>
<dbReference type="CDD" id="cd05930">
    <property type="entry name" value="A_NRPS"/>
    <property type="match status" value="1"/>
</dbReference>
<sequence length="1555" mass="174145">MEPIPLADVMVDYPLSHSQQRLWVQDQLHGHGATYNIPVVYRLHGAVDIAALEASFRQLSDRHEILRTVFVLRDGVPRQRILAAAADGYWSTRDFSGLPSPEESAQDYIRDFINAGFDLKSGPLLRVALLRLSATEWLLAWSMHHIISDEWSMQVMVRELVKVYNHHTAGHSLSMSVLPLQYKDYAVWQQIALSGDQLATHRDYWLSRLSGELPLLELPADHSRPQVQAHHGGHVSFRFDTASGKSYQELLHGQDATLFMGVLSLVNVLLYRYSGQSDLIISSPVAGRHHPDLEDQIGYYLNTLALRNEVNGNTGFKQLLSSVRDTTLSGFDHQVYPFDMLVEELGLGGDLSRSPLSDVVVILQNVRLNDEKQLEMHGLEVVAETASLDISKGDLRFQFYHNEHSDVLYGNIEYNSAIFNRERIERMATHLCKLMDAVLADPDMAIDNIVYQAAGEQEDESWFTAPLPGVAQPLLHRVIEERVRQYPDRIALSGYGLCVRYEELNSYANQLSHGLLSFDCGHESTVGVYAGGGPLQVLALLACFKAGAVYVPMSADQAAQQLLQVMEDTGMKAIITTAAHVAGLQQFLARHGVKVATLMVIDIPADVVLPLTVYHQDQMEHPVFSTSNVDLSYSEFNSAYIFYTSGSTGRSKGIIGSHTSLSHYIHWHHREWGIDGSFRISQLAPMTFDASLKDILTGLIGGATICMPESNIKNNPALLVEWLRSEEITLLQTVPSVFRLITGSLQESGQPFTALRYVVLAGERLYGRDVLNWKAANGTAARLSNLYGLTETTILKTCFHIDHWDWQAGEVLPVGFPVADTLVGVINNSHHLCVAGEMGEVYIRSPYITKGYVSADLNSGYLVANPLNGAAGDQLWRTGDLGRYRRDGSLEILGRRDEQVKINGVRIELEQVRAALLEQEGVSRTELVVHTGEDFRQELLCYYSGHRYEAEELRSLLSAKLNAALLPGYYVWMDTFPLNMNGKVDRNALPRPEEMLLQSTYDAPQAGLEQQLSALWQQVLGLSRVGRGDNFFTIGGSSLKAIQLIARIYKELDVQLTIAELFSHPVLHQLASLIKASVHTSYEPIPLADVMADYPLSHSQQRLWVQDQLHGHGATYNIPVVYRLHGAVDIAALEASFRQLSDRHEILRTVFVLREGVPRQRILAAAADGYWSTRDFSGLPSPEESAQDYIRDFINAGFDLKSGPLLRVALLRLSATEWLLAWSMHHIISDEWSMQVMVRELVKVYNHHTAGHSLSMSVLPLQYKDYAVWQQIALSGDQLATHRDYWLSRLSGELPLLELPADHSRPQVQAHHGGHVSFRFDTASGKSYQELLHGQDATLFMGVLSLVNVLLYRYSGQSDLIISSPVAGRHHPDLEDQIGYYLNTLALRNEVNGNTGFKQLLSSVRDTTLSGFDHQVYPFDMLVEELGLGGDLSRSPLSDVVVILQNVRLNDEKQLKMHGLEVVAETASLDISKGDLRFQFYHNEHSDVLYGNIEYNSAIFNRERIERMATHLCKLMDAVLADPDMAIDNLEYLNESEIQHSMKRTLSFNANIDED</sequence>
<dbReference type="CDD" id="cd19531">
    <property type="entry name" value="LCL_NRPS-like"/>
    <property type="match status" value="2"/>
</dbReference>
<comment type="cofactor">
    <cofactor evidence="1">
        <name>pantetheine 4'-phosphate</name>
        <dbReference type="ChEBI" id="CHEBI:47942"/>
    </cofactor>
</comment>
<organism evidence="5 6">
    <name type="scientific">Chitinophaga sancti</name>
    <dbReference type="NCBI Taxonomy" id="1004"/>
    <lineage>
        <taxon>Bacteria</taxon>
        <taxon>Pseudomonadati</taxon>
        <taxon>Bacteroidota</taxon>
        <taxon>Chitinophagia</taxon>
        <taxon>Chitinophagales</taxon>
        <taxon>Chitinophagaceae</taxon>
        <taxon>Chitinophaga</taxon>
    </lineage>
</organism>
<dbReference type="Pfam" id="PF00501">
    <property type="entry name" value="AMP-binding"/>
    <property type="match status" value="1"/>
</dbReference>
<dbReference type="InterPro" id="IPR006162">
    <property type="entry name" value="Ppantetheine_attach_site"/>
</dbReference>
<name>A0ABZ0XGY9_9BACT</name>
<dbReference type="InterPro" id="IPR042099">
    <property type="entry name" value="ANL_N_sf"/>
</dbReference>
<keyword evidence="2" id="KW-0596">Phosphopantetheine</keyword>
<dbReference type="Proteomes" id="UP001326715">
    <property type="component" value="Chromosome"/>
</dbReference>
<dbReference type="SUPFAM" id="SSF47336">
    <property type="entry name" value="ACP-like"/>
    <property type="match status" value="1"/>
</dbReference>
<evidence type="ECO:0000259" key="4">
    <source>
        <dbReference type="PROSITE" id="PS50075"/>
    </source>
</evidence>
<evidence type="ECO:0000313" key="5">
    <source>
        <dbReference type="EMBL" id="WQG89863.1"/>
    </source>
</evidence>
<dbReference type="InterPro" id="IPR009081">
    <property type="entry name" value="PP-bd_ACP"/>
</dbReference>
<dbReference type="Gene3D" id="3.30.559.30">
    <property type="entry name" value="Nonribosomal peptide synthetase, condensation domain"/>
    <property type="match status" value="2"/>
</dbReference>
<gene>
    <name evidence="5" type="ORF">SR876_00010</name>
</gene>
<evidence type="ECO:0000256" key="1">
    <source>
        <dbReference type="ARBA" id="ARBA00001957"/>
    </source>
</evidence>
<keyword evidence="6" id="KW-1185">Reference proteome</keyword>
<dbReference type="Pfam" id="PF00668">
    <property type="entry name" value="Condensation"/>
    <property type="match status" value="2"/>
</dbReference>
<reference evidence="5 6" key="1">
    <citation type="submission" date="2023-11" db="EMBL/GenBank/DDBJ databases">
        <title>MicrobeMod: A computational toolkit for identifying prokaryotic methylation and restriction-modification with nanopore sequencing.</title>
        <authorList>
            <person name="Crits-Christoph A."/>
            <person name="Kang S.C."/>
            <person name="Lee H."/>
            <person name="Ostrov N."/>
        </authorList>
    </citation>
    <scope>NUCLEOTIDE SEQUENCE [LARGE SCALE GENOMIC DNA]</scope>
    <source>
        <strain evidence="5 6">ATCC 23090</strain>
    </source>
</reference>
<dbReference type="InterPro" id="IPR000873">
    <property type="entry name" value="AMP-dep_synth/lig_dom"/>
</dbReference>
<evidence type="ECO:0000256" key="2">
    <source>
        <dbReference type="ARBA" id="ARBA00022450"/>
    </source>
</evidence>
<keyword evidence="3" id="KW-0597">Phosphoprotein</keyword>
<dbReference type="PROSITE" id="PS00012">
    <property type="entry name" value="PHOSPHOPANTETHEINE"/>
    <property type="match status" value="1"/>
</dbReference>
<dbReference type="Gene3D" id="3.30.300.30">
    <property type="match status" value="1"/>
</dbReference>
<proteinExistence type="predicted"/>
<dbReference type="Gene3D" id="3.30.559.10">
    <property type="entry name" value="Chloramphenicol acetyltransferase-like domain"/>
    <property type="match status" value="2"/>
</dbReference>
<dbReference type="Gene3D" id="3.40.50.12780">
    <property type="entry name" value="N-terminal domain of ligase-like"/>
    <property type="match status" value="1"/>
</dbReference>
<dbReference type="PROSITE" id="PS00455">
    <property type="entry name" value="AMP_BINDING"/>
    <property type="match status" value="1"/>
</dbReference>
<dbReference type="InterPro" id="IPR001242">
    <property type="entry name" value="Condensation_dom"/>
</dbReference>
<dbReference type="InterPro" id="IPR023213">
    <property type="entry name" value="CAT-like_dom_sf"/>
</dbReference>
<dbReference type="Gene3D" id="1.10.1200.10">
    <property type="entry name" value="ACP-like"/>
    <property type="match status" value="1"/>
</dbReference>
<accession>A0ABZ0XGY9</accession>
<dbReference type="PANTHER" id="PTHR45527:SF1">
    <property type="entry name" value="FATTY ACID SYNTHASE"/>
    <property type="match status" value="1"/>
</dbReference>
<dbReference type="EMBL" id="CP140154">
    <property type="protein sequence ID" value="WQG89863.1"/>
    <property type="molecule type" value="Genomic_DNA"/>
</dbReference>
<dbReference type="InterPro" id="IPR020845">
    <property type="entry name" value="AMP-binding_CS"/>
</dbReference>
<dbReference type="PANTHER" id="PTHR45527">
    <property type="entry name" value="NONRIBOSOMAL PEPTIDE SYNTHETASE"/>
    <property type="match status" value="1"/>
</dbReference>
<evidence type="ECO:0000313" key="6">
    <source>
        <dbReference type="Proteomes" id="UP001326715"/>
    </source>
</evidence>
<dbReference type="Pfam" id="PF00550">
    <property type="entry name" value="PP-binding"/>
    <property type="match status" value="1"/>
</dbReference>
<dbReference type="InterPro" id="IPR045851">
    <property type="entry name" value="AMP-bd_C_sf"/>
</dbReference>
<protein>
    <submittedName>
        <fullName evidence="5">Condensation domain-containing protein</fullName>
    </submittedName>
</protein>
<evidence type="ECO:0000256" key="3">
    <source>
        <dbReference type="ARBA" id="ARBA00022553"/>
    </source>
</evidence>
<dbReference type="PROSITE" id="PS50075">
    <property type="entry name" value="CARRIER"/>
    <property type="match status" value="1"/>
</dbReference>
<dbReference type="InterPro" id="IPR036736">
    <property type="entry name" value="ACP-like_sf"/>
</dbReference>
<dbReference type="SUPFAM" id="SSF52777">
    <property type="entry name" value="CoA-dependent acyltransferases"/>
    <property type="match status" value="4"/>
</dbReference>
<feature type="domain" description="Carrier" evidence="4">
    <location>
        <begin position="1003"/>
        <end position="1078"/>
    </location>
</feature>
<dbReference type="RefSeq" id="WP_322518506.1">
    <property type="nucleotide sequence ID" value="NZ_CP140154.1"/>
</dbReference>